<dbReference type="InterPro" id="IPR050869">
    <property type="entry name" value="H3K4_H4K5_MeTrfase"/>
</dbReference>
<dbReference type="Gene3D" id="2.170.270.10">
    <property type="entry name" value="SET domain"/>
    <property type="match status" value="1"/>
</dbReference>
<protein>
    <recommendedName>
        <fullName evidence="1">SET domain-containing protein</fullName>
    </recommendedName>
</protein>
<proteinExistence type="predicted"/>
<name>A0A9W6ZGW7_9STRA</name>
<dbReference type="OrthoDB" id="194692at2759"/>
<comment type="caution">
    <text evidence="2">The sequence shown here is derived from an EMBL/GenBank/DDBJ whole genome shotgun (WGS) entry which is preliminary data.</text>
</comment>
<dbReference type="Proteomes" id="UP001165082">
    <property type="component" value="Unassembled WGS sequence"/>
</dbReference>
<dbReference type="Gene3D" id="1.10.220.160">
    <property type="match status" value="1"/>
</dbReference>
<dbReference type="PANTHER" id="PTHR12197">
    <property type="entry name" value="HISTONE-LYSINE N-METHYLTRANSFERASE SMYD"/>
    <property type="match status" value="1"/>
</dbReference>
<sequence length="323" mass="35229">MTTLVIPGNLELLSTEHAGRTLRLTTDARKGTVVLTDTPFCHVIHQKFRSTTCDLCYTFSETDGEPLLQACECGIHYCSEACQLKALPRHQGVCGFTNREIGGGGVGRKKKSANRNNKKLMTSVNLLLSAVSNPLPLATLYNQIDESSISVSTPGKKRRLEDSDKCEVALKQMMPCPLPAGSYAHALNTVHFNAIGLYDAHGDESGFLVSPLMAMVNHSCVPNCCQLVVDGTVTLTALRHIEAGEELSYSYVSMEGGDRARMESILDTWGFECNCRRCRGEPQAGFDKEHVCVCGSICLQVDRTTSECVCHPAKVLPLLSKSR</sequence>
<evidence type="ECO:0000259" key="1">
    <source>
        <dbReference type="PROSITE" id="PS50280"/>
    </source>
</evidence>
<dbReference type="EMBL" id="BRXZ01002088">
    <property type="protein sequence ID" value="GMH54147.1"/>
    <property type="molecule type" value="Genomic_DNA"/>
</dbReference>
<feature type="domain" description="SET" evidence="1">
    <location>
        <begin position="8"/>
        <end position="252"/>
    </location>
</feature>
<reference evidence="2" key="1">
    <citation type="submission" date="2022-07" db="EMBL/GenBank/DDBJ databases">
        <title>Genome analysis of Parmales, a sister group of diatoms, reveals the evolutionary specialization of diatoms from phago-mixotrophs to photoautotrophs.</title>
        <authorList>
            <person name="Ban H."/>
            <person name="Sato S."/>
            <person name="Yoshikawa S."/>
            <person name="Kazumasa Y."/>
            <person name="Nakamura Y."/>
            <person name="Ichinomiya M."/>
            <person name="Saitoh K."/>
            <person name="Sato N."/>
            <person name="Blanc-Mathieu R."/>
            <person name="Endo H."/>
            <person name="Kuwata A."/>
            <person name="Ogata H."/>
        </authorList>
    </citation>
    <scope>NUCLEOTIDE SEQUENCE</scope>
</reference>
<evidence type="ECO:0000313" key="3">
    <source>
        <dbReference type="Proteomes" id="UP001165082"/>
    </source>
</evidence>
<dbReference type="PROSITE" id="PS50280">
    <property type="entry name" value="SET"/>
    <property type="match status" value="1"/>
</dbReference>
<organism evidence="2 3">
    <name type="scientific">Triparma retinervis</name>
    <dbReference type="NCBI Taxonomy" id="2557542"/>
    <lineage>
        <taxon>Eukaryota</taxon>
        <taxon>Sar</taxon>
        <taxon>Stramenopiles</taxon>
        <taxon>Ochrophyta</taxon>
        <taxon>Bolidophyceae</taxon>
        <taxon>Parmales</taxon>
        <taxon>Triparmaceae</taxon>
        <taxon>Triparma</taxon>
    </lineage>
</organism>
<dbReference type="InterPro" id="IPR001214">
    <property type="entry name" value="SET_dom"/>
</dbReference>
<accession>A0A9W6ZGW7</accession>
<evidence type="ECO:0000313" key="2">
    <source>
        <dbReference type="EMBL" id="GMH54147.1"/>
    </source>
</evidence>
<dbReference type="SUPFAM" id="SSF82199">
    <property type="entry name" value="SET domain"/>
    <property type="match status" value="1"/>
</dbReference>
<dbReference type="Pfam" id="PF00856">
    <property type="entry name" value="SET"/>
    <property type="match status" value="1"/>
</dbReference>
<gene>
    <name evidence="2" type="ORF">TrRE_jg6961</name>
</gene>
<dbReference type="InterPro" id="IPR046341">
    <property type="entry name" value="SET_dom_sf"/>
</dbReference>
<dbReference type="SMART" id="SM00317">
    <property type="entry name" value="SET"/>
    <property type="match status" value="1"/>
</dbReference>
<keyword evidence="3" id="KW-1185">Reference proteome</keyword>
<dbReference type="AlphaFoldDB" id="A0A9W6ZGW7"/>
<dbReference type="CDD" id="cd20071">
    <property type="entry name" value="SET_SMYD"/>
    <property type="match status" value="1"/>
</dbReference>
<dbReference type="Gene3D" id="6.10.140.2220">
    <property type="match status" value="1"/>
</dbReference>